<proteinExistence type="predicted"/>
<evidence type="ECO:0000313" key="2">
    <source>
        <dbReference type="EMBL" id="MDP7739574.1"/>
    </source>
</evidence>
<name>A0AAJ1SDX0_9MYCO</name>
<evidence type="ECO:0000259" key="1">
    <source>
        <dbReference type="PROSITE" id="PS51674"/>
    </source>
</evidence>
<reference evidence="2" key="1">
    <citation type="submission" date="2023-06" db="EMBL/GenBank/DDBJ databases">
        <title>Identification of two novel mycobacterium reveal diversities and complexities of Mycobacterium gordonae clade.</title>
        <authorList>
            <person name="Matsumoto Y."/>
            <person name="Nakamura S."/>
            <person name="Motooka D."/>
            <person name="Fukushima K."/>
        </authorList>
    </citation>
    <scope>NUCLEOTIDE SEQUENCE</scope>
    <source>
        <strain evidence="2">TY812</strain>
    </source>
</reference>
<feature type="domain" description="4Fe-4S Wbl-type" evidence="1">
    <location>
        <begin position="33"/>
        <end position="87"/>
    </location>
</feature>
<comment type="caution">
    <text evidence="2">The sequence shown here is derived from an EMBL/GenBank/DDBJ whole genome shotgun (WGS) entry which is preliminary data.</text>
</comment>
<dbReference type="Pfam" id="PF02467">
    <property type="entry name" value="Whib"/>
    <property type="match status" value="1"/>
</dbReference>
<accession>A0AAJ1SDX0</accession>
<sequence length="137" mass="14968">MTTITPSTRGPRPSDSSRLRAEVRLFHTDQDLACREEPELFFNPNRRSRAGARCAECPFRGRCSYNAVASGASYGVWGGILLPGHYPPQLAPVYARLIEQFEARRGEEIGDVAVATLPDPYEQFAQDSPVDGIAGAA</sequence>
<organism evidence="2 3">
    <name type="scientific">Mycobacterium paragordonae</name>
    <dbReference type="NCBI Taxonomy" id="1389713"/>
    <lineage>
        <taxon>Bacteria</taxon>
        <taxon>Bacillati</taxon>
        <taxon>Actinomycetota</taxon>
        <taxon>Actinomycetes</taxon>
        <taxon>Mycobacteriales</taxon>
        <taxon>Mycobacteriaceae</taxon>
        <taxon>Mycobacterium</taxon>
    </lineage>
</organism>
<evidence type="ECO:0000313" key="3">
    <source>
        <dbReference type="Proteomes" id="UP001229081"/>
    </source>
</evidence>
<dbReference type="PROSITE" id="PS51674">
    <property type="entry name" value="4FE4S_WBL"/>
    <property type="match status" value="1"/>
</dbReference>
<protein>
    <submittedName>
        <fullName evidence="2">WhiB family transcriptional regulator</fullName>
    </submittedName>
</protein>
<dbReference type="RefSeq" id="WP_306255996.1">
    <property type="nucleotide sequence ID" value="NZ_JAUFSA010000006.1"/>
</dbReference>
<dbReference type="EMBL" id="JAUFSA010000006">
    <property type="protein sequence ID" value="MDP7739574.1"/>
    <property type="molecule type" value="Genomic_DNA"/>
</dbReference>
<gene>
    <name evidence="2" type="ORF">QXL92_33125</name>
</gene>
<dbReference type="AlphaFoldDB" id="A0AAJ1SDX0"/>
<dbReference type="Proteomes" id="UP001229081">
    <property type="component" value="Unassembled WGS sequence"/>
</dbReference>
<dbReference type="InterPro" id="IPR034768">
    <property type="entry name" value="4FE4S_WBL"/>
</dbReference>